<feature type="non-terminal residue" evidence="1">
    <location>
        <position position="1"/>
    </location>
</feature>
<reference evidence="1" key="1">
    <citation type="submission" date="2018-05" db="EMBL/GenBank/DDBJ databases">
        <authorList>
            <person name="Lanie J.A."/>
            <person name="Ng W.-L."/>
            <person name="Kazmierczak K.M."/>
            <person name="Andrzejewski T.M."/>
            <person name="Davidsen T.M."/>
            <person name="Wayne K.J."/>
            <person name="Tettelin H."/>
            <person name="Glass J.I."/>
            <person name="Rusch D."/>
            <person name="Podicherti R."/>
            <person name="Tsui H.-C.T."/>
            <person name="Winkler M.E."/>
        </authorList>
    </citation>
    <scope>NUCLEOTIDE SEQUENCE</scope>
</reference>
<proteinExistence type="predicted"/>
<dbReference type="EMBL" id="UINC01041504">
    <property type="protein sequence ID" value="SVB42863.1"/>
    <property type="molecule type" value="Genomic_DNA"/>
</dbReference>
<accession>A0A382DYU6</accession>
<gene>
    <name evidence="1" type="ORF">METZ01_LOCUS195717</name>
</gene>
<dbReference type="Gene3D" id="3.40.50.1820">
    <property type="entry name" value="alpha/beta hydrolase"/>
    <property type="match status" value="1"/>
</dbReference>
<dbReference type="AlphaFoldDB" id="A0A382DYU6"/>
<protein>
    <submittedName>
        <fullName evidence="1">Uncharacterized protein</fullName>
    </submittedName>
</protein>
<organism evidence="1">
    <name type="scientific">marine metagenome</name>
    <dbReference type="NCBI Taxonomy" id="408172"/>
    <lineage>
        <taxon>unclassified sequences</taxon>
        <taxon>metagenomes</taxon>
        <taxon>ecological metagenomes</taxon>
    </lineage>
</organism>
<name>A0A382DYU6_9ZZZZ</name>
<dbReference type="InterPro" id="IPR029058">
    <property type="entry name" value="AB_hydrolase_fold"/>
</dbReference>
<evidence type="ECO:0000313" key="1">
    <source>
        <dbReference type="EMBL" id="SVB42863.1"/>
    </source>
</evidence>
<sequence length="176" mass="19826">VRDGAVGVGPFEVESEGAQLVAYLAWGDDFANSKSNDPVSRESSRLKAVALRGGQSTLDMNWWVENIPGYKREFHGKGGREDLSFVERRALLNEISVINHITPDDPPTFMSYGMNPDDPIPSDPKRARGWSIHHVNFGIVMEKKLRREGVNVFLKFPQAQLPFENDVAFLIHHLKK</sequence>